<dbReference type="Proteomes" id="UP000321328">
    <property type="component" value="Unassembled WGS sequence"/>
</dbReference>
<accession>A0A511D0J0</accession>
<dbReference type="CDD" id="cd06558">
    <property type="entry name" value="crotonase-like"/>
    <property type="match status" value="1"/>
</dbReference>
<proteinExistence type="inferred from homology"/>
<dbReference type="InterPro" id="IPR029045">
    <property type="entry name" value="ClpP/crotonase-like_dom_sf"/>
</dbReference>
<dbReference type="Gene3D" id="3.90.226.10">
    <property type="entry name" value="2-enoyl-CoA Hydratase, Chain A, domain 1"/>
    <property type="match status" value="1"/>
</dbReference>
<keyword evidence="4" id="KW-0413">Isomerase</keyword>
<dbReference type="InterPro" id="IPR018376">
    <property type="entry name" value="Enoyl-CoA_hyd/isom_CS"/>
</dbReference>
<evidence type="ECO:0000313" key="5">
    <source>
        <dbReference type="Proteomes" id="UP000321328"/>
    </source>
</evidence>
<protein>
    <submittedName>
        <fullName evidence="4">Putative enoyl-CoA hydratase/isomerase</fullName>
    </submittedName>
</protein>
<dbReference type="AlphaFoldDB" id="A0A511D0J0"/>
<evidence type="ECO:0000256" key="2">
    <source>
        <dbReference type="RuleBase" id="RU003707"/>
    </source>
</evidence>
<gene>
    <name evidence="4" type="ORF">PA7_21560</name>
</gene>
<dbReference type="PROSITE" id="PS00166">
    <property type="entry name" value="ENOYL_COA_HYDRATASE"/>
    <property type="match status" value="1"/>
</dbReference>
<comment type="caution">
    <text evidence="4">The sequence shown here is derived from an EMBL/GenBank/DDBJ whole genome shotgun (WGS) entry which is preliminary data.</text>
</comment>
<feature type="compositionally biased region" description="Acidic residues" evidence="3">
    <location>
        <begin position="1"/>
        <end position="11"/>
    </location>
</feature>
<evidence type="ECO:0000256" key="1">
    <source>
        <dbReference type="ARBA" id="ARBA00005254"/>
    </source>
</evidence>
<dbReference type="SUPFAM" id="SSF52096">
    <property type="entry name" value="ClpP/crotonase"/>
    <property type="match status" value="1"/>
</dbReference>
<sequence length="285" mass="29011">MADDRAEDDRAESESANRPVAGDAVLVEKDATVPAVAVLTLNRPARRNALTLELKQALVAAVEQVAADASVRAVVLAGSGNAFCVGQDLGEHAEALRAGAGSTFDTVERHYNPIVRGLTGMPKPVVAAINGVCVGAGLGFALACDLRVAAEGAVFATAFSAIGLTADSGLSASLVHSLGASRALELLLLGESFTAEQAARWGLVRAVAPADQVLDSALDLARTLAAGPTAAYAEIKRAVAIGAVSPLEETLAAEAAAQARLGRTRDHAGAVEAFLAKQRPTFEGV</sequence>
<organism evidence="4 5">
    <name type="scientific">Pseudonocardia asaccharolytica DSM 44247 = NBRC 16224</name>
    <dbReference type="NCBI Taxonomy" id="1123024"/>
    <lineage>
        <taxon>Bacteria</taxon>
        <taxon>Bacillati</taxon>
        <taxon>Actinomycetota</taxon>
        <taxon>Actinomycetes</taxon>
        <taxon>Pseudonocardiales</taxon>
        <taxon>Pseudonocardiaceae</taxon>
        <taxon>Pseudonocardia</taxon>
    </lineage>
</organism>
<dbReference type="InterPro" id="IPR014748">
    <property type="entry name" value="Enoyl-CoA_hydra_C"/>
</dbReference>
<dbReference type="InterPro" id="IPR001753">
    <property type="entry name" value="Enoyl-CoA_hydra/iso"/>
</dbReference>
<dbReference type="GO" id="GO:0016853">
    <property type="term" value="F:isomerase activity"/>
    <property type="evidence" value="ECO:0007669"/>
    <property type="project" value="UniProtKB-KW"/>
</dbReference>
<name>A0A511D0J0_9PSEU</name>
<dbReference type="EMBL" id="BJVI01000018">
    <property type="protein sequence ID" value="GEL18319.1"/>
    <property type="molecule type" value="Genomic_DNA"/>
</dbReference>
<feature type="region of interest" description="Disordered" evidence="3">
    <location>
        <begin position="1"/>
        <end position="22"/>
    </location>
</feature>
<dbReference type="PANTHER" id="PTHR43459:SF1">
    <property type="entry name" value="EG:BACN32G11.4 PROTEIN"/>
    <property type="match status" value="1"/>
</dbReference>
<dbReference type="PANTHER" id="PTHR43459">
    <property type="entry name" value="ENOYL-COA HYDRATASE"/>
    <property type="match status" value="1"/>
</dbReference>
<comment type="similarity">
    <text evidence="1 2">Belongs to the enoyl-CoA hydratase/isomerase family.</text>
</comment>
<reference evidence="4 5" key="1">
    <citation type="submission" date="2019-07" db="EMBL/GenBank/DDBJ databases">
        <title>Whole genome shotgun sequence of Pseudonocardia asaccharolytica NBRC 16224.</title>
        <authorList>
            <person name="Hosoyama A."/>
            <person name="Uohara A."/>
            <person name="Ohji S."/>
            <person name="Ichikawa N."/>
        </authorList>
    </citation>
    <scope>NUCLEOTIDE SEQUENCE [LARGE SCALE GENOMIC DNA]</scope>
    <source>
        <strain evidence="4 5">NBRC 16224</strain>
    </source>
</reference>
<evidence type="ECO:0000256" key="3">
    <source>
        <dbReference type="SAM" id="MobiDB-lite"/>
    </source>
</evidence>
<evidence type="ECO:0000313" key="4">
    <source>
        <dbReference type="EMBL" id="GEL18319.1"/>
    </source>
</evidence>
<dbReference type="Pfam" id="PF00378">
    <property type="entry name" value="ECH_1"/>
    <property type="match status" value="1"/>
</dbReference>
<keyword evidence="5" id="KW-1185">Reference proteome</keyword>
<dbReference type="STRING" id="1123024.GCA_000423625_02463"/>
<dbReference type="Gene3D" id="1.10.12.10">
    <property type="entry name" value="Lyase 2-enoyl-coa Hydratase, Chain A, domain 2"/>
    <property type="match status" value="1"/>
</dbReference>